<organism evidence="3 4">
    <name type="scientific">Cohnella phaseoli</name>
    <dbReference type="NCBI Taxonomy" id="456490"/>
    <lineage>
        <taxon>Bacteria</taxon>
        <taxon>Bacillati</taxon>
        <taxon>Bacillota</taxon>
        <taxon>Bacilli</taxon>
        <taxon>Bacillales</taxon>
        <taxon>Paenibacillaceae</taxon>
        <taxon>Cohnella</taxon>
    </lineage>
</organism>
<dbReference type="EMBL" id="QRDZ01000004">
    <property type="protein sequence ID" value="RED85316.1"/>
    <property type="molecule type" value="Genomic_DNA"/>
</dbReference>
<keyword evidence="2" id="KW-1133">Transmembrane helix</keyword>
<accession>A0A3D9KHE5</accession>
<name>A0A3D9KHE5_9BACL</name>
<keyword evidence="4" id="KW-1185">Reference proteome</keyword>
<evidence type="ECO:0000256" key="1">
    <source>
        <dbReference type="SAM" id="MobiDB-lite"/>
    </source>
</evidence>
<protein>
    <submittedName>
        <fullName evidence="3">Uncharacterized protein</fullName>
    </submittedName>
</protein>
<dbReference type="RefSeq" id="WP_116059751.1">
    <property type="nucleotide sequence ID" value="NZ_QRDZ01000004.1"/>
</dbReference>
<evidence type="ECO:0000313" key="4">
    <source>
        <dbReference type="Proteomes" id="UP000256977"/>
    </source>
</evidence>
<dbReference type="AlphaFoldDB" id="A0A3D9KHE5"/>
<feature type="transmembrane region" description="Helical" evidence="2">
    <location>
        <begin position="34"/>
        <end position="51"/>
    </location>
</feature>
<sequence>MDKLISMTDEVALLAPIVAAYVGVVKEFRVPSRYYHLVSLLIATVFILVPQHVQQTLATISIIGLTASGVYHFTKKREVQSDGQAQQNGVYRHTGADRDTS</sequence>
<feature type="transmembrane region" description="Helical" evidence="2">
    <location>
        <begin position="57"/>
        <end position="74"/>
    </location>
</feature>
<dbReference type="Proteomes" id="UP000256977">
    <property type="component" value="Unassembled WGS sequence"/>
</dbReference>
<proteinExistence type="predicted"/>
<keyword evidence="2" id="KW-0812">Transmembrane</keyword>
<evidence type="ECO:0000256" key="2">
    <source>
        <dbReference type="SAM" id="Phobius"/>
    </source>
</evidence>
<feature type="region of interest" description="Disordered" evidence="1">
    <location>
        <begin position="79"/>
        <end position="101"/>
    </location>
</feature>
<reference evidence="3 4" key="1">
    <citation type="submission" date="2018-07" db="EMBL/GenBank/DDBJ databases">
        <title>Genomic Encyclopedia of Type Strains, Phase III (KMG-III): the genomes of soil and plant-associated and newly described type strains.</title>
        <authorList>
            <person name="Whitman W."/>
        </authorList>
    </citation>
    <scope>NUCLEOTIDE SEQUENCE [LARGE SCALE GENOMIC DNA]</scope>
    <source>
        <strain evidence="3 4">CECT 7287</strain>
    </source>
</reference>
<gene>
    <name evidence="3" type="ORF">DFP98_10421</name>
</gene>
<keyword evidence="2" id="KW-0472">Membrane</keyword>
<dbReference type="OrthoDB" id="2926490at2"/>
<comment type="caution">
    <text evidence="3">The sequence shown here is derived from an EMBL/GenBank/DDBJ whole genome shotgun (WGS) entry which is preliminary data.</text>
</comment>
<evidence type="ECO:0000313" key="3">
    <source>
        <dbReference type="EMBL" id="RED85316.1"/>
    </source>
</evidence>